<keyword evidence="2" id="KW-0812">Transmembrane</keyword>
<gene>
    <name evidence="3" type="ORF">FisN_2Hh147</name>
</gene>
<keyword evidence="2" id="KW-0472">Membrane</keyword>
<dbReference type="EMBL" id="BDSP01000264">
    <property type="protein sequence ID" value="GAX28035.1"/>
    <property type="molecule type" value="Genomic_DNA"/>
</dbReference>
<dbReference type="InParanoid" id="A0A1Z5KPI6"/>
<evidence type="ECO:0000256" key="2">
    <source>
        <dbReference type="SAM" id="Phobius"/>
    </source>
</evidence>
<sequence length="786" mass="89244">MNAIHSRTRKRTLPRVRRAEDTSSLAMAMMVFLLISISSIEGFTLRYPKKVDIHRATYPSVVFSPHDFRDFLAEKESRTKRSKPLIASVIERATVLTHILGEEAFKDEPVNGETSVETSVKFDPSKDDNQDDERPTCRIVTYSDSKLPSPTKDVFPVSFFETPYMLRRLDDIYHAVAHDESRLLSYLQGEKLGQSALEDEKLPEYTRTCLEDAGFSLLTKRDLDLCEALNAGYLLRLSVVPDVSGLDETLAREFYPERFDAEGKVRNHDEDLLFGGRVLVYRRGYSREITRGRLFLPKLDYLQASVVQRSASWVKRRLDDIEDSSSKALKKMYRSLAAAVSQRLDEWANQKSLPSFLARRLQLSVPTPEERNGGNTPFFKLTRYGGSKKQFVTSEDPFDALAPFEECIFDGDSRILSQESRSPASTHYNSVKGTALVRPDIRCAYDVGTLGPNLTRPPMQVLERATISNLVNIFTRTGRRKLFRTLISQSEIVEPTYEEVVVIWRPLPDEEKKKPLVIRPPNILYEIADMFDIEGALPPKPNTGKKGKMKMPLEIRNFEGVPMANVPAVLPKTKLVFRPADAFVFDFVSVLTFLLVIGSQRFDSPKLDLLAVVSVSLWLLRTVLRYSNKLARYNLLVKTFLTSKISHRNSGALKYLANEAGSQRASRAALVHEWLCRLSNSTAEPATLSRSQLVREGSCQVNDLLRKGDDREIPINMDAALNDLEDLKLVTFSEDAPTKIVRDPTQVTKTLKRAWDTIFEGRMRLQDLMGRRHENRSSAETIGEFL</sequence>
<name>A0A1Z5KPI6_FISSO</name>
<feature type="region of interest" description="Disordered" evidence="1">
    <location>
        <begin position="107"/>
        <end position="134"/>
    </location>
</feature>
<accession>A0A1Z5KPI6</accession>
<reference evidence="3 4" key="1">
    <citation type="journal article" date="2015" name="Plant Cell">
        <title>Oil accumulation by the oleaginous diatom Fistulifera solaris as revealed by the genome and transcriptome.</title>
        <authorList>
            <person name="Tanaka T."/>
            <person name="Maeda Y."/>
            <person name="Veluchamy A."/>
            <person name="Tanaka M."/>
            <person name="Abida H."/>
            <person name="Marechal E."/>
            <person name="Bowler C."/>
            <person name="Muto M."/>
            <person name="Sunaga Y."/>
            <person name="Tanaka M."/>
            <person name="Yoshino T."/>
            <person name="Taniguchi T."/>
            <person name="Fukuda Y."/>
            <person name="Nemoto M."/>
            <person name="Matsumoto M."/>
            <person name="Wong P.S."/>
            <person name="Aburatani S."/>
            <person name="Fujibuchi W."/>
        </authorList>
    </citation>
    <scope>NUCLEOTIDE SEQUENCE [LARGE SCALE GENOMIC DNA]</scope>
    <source>
        <strain evidence="3 4">JPCC DA0580</strain>
    </source>
</reference>
<comment type="caution">
    <text evidence="3">The sequence shown here is derived from an EMBL/GenBank/DDBJ whole genome shotgun (WGS) entry which is preliminary data.</text>
</comment>
<keyword evidence="4" id="KW-1185">Reference proteome</keyword>
<proteinExistence type="predicted"/>
<organism evidence="3 4">
    <name type="scientific">Fistulifera solaris</name>
    <name type="common">Oleaginous diatom</name>
    <dbReference type="NCBI Taxonomy" id="1519565"/>
    <lineage>
        <taxon>Eukaryota</taxon>
        <taxon>Sar</taxon>
        <taxon>Stramenopiles</taxon>
        <taxon>Ochrophyta</taxon>
        <taxon>Bacillariophyta</taxon>
        <taxon>Bacillariophyceae</taxon>
        <taxon>Bacillariophycidae</taxon>
        <taxon>Naviculales</taxon>
        <taxon>Naviculaceae</taxon>
        <taxon>Fistulifera</taxon>
    </lineage>
</organism>
<dbReference type="PANTHER" id="PTHR33645:SF2">
    <property type="entry name" value="FAMILY PROTEIN, PUTATIVE (DUF3754)-RELATED"/>
    <property type="match status" value="1"/>
</dbReference>
<protein>
    <submittedName>
        <fullName evidence="3">Uncharacterized protein</fullName>
    </submittedName>
</protein>
<dbReference type="PANTHER" id="PTHR33645">
    <property type="entry name" value="AMINOPEPTIDASE (DUF3754)"/>
    <property type="match status" value="1"/>
</dbReference>
<dbReference type="InterPro" id="IPR022227">
    <property type="entry name" value="DUF3754"/>
</dbReference>
<evidence type="ECO:0000256" key="1">
    <source>
        <dbReference type="SAM" id="MobiDB-lite"/>
    </source>
</evidence>
<dbReference type="Pfam" id="PF12576">
    <property type="entry name" value="DUF3754"/>
    <property type="match status" value="1"/>
</dbReference>
<keyword evidence="2" id="KW-1133">Transmembrane helix</keyword>
<evidence type="ECO:0000313" key="3">
    <source>
        <dbReference type="EMBL" id="GAX28035.1"/>
    </source>
</evidence>
<dbReference type="Proteomes" id="UP000198406">
    <property type="component" value="Unassembled WGS sequence"/>
</dbReference>
<feature type="transmembrane region" description="Helical" evidence="2">
    <location>
        <begin position="25"/>
        <end position="45"/>
    </location>
</feature>
<evidence type="ECO:0000313" key="4">
    <source>
        <dbReference type="Proteomes" id="UP000198406"/>
    </source>
</evidence>
<feature type="compositionally biased region" description="Basic and acidic residues" evidence="1">
    <location>
        <begin position="123"/>
        <end position="134"/>
    </location>
</feature>
<dbReference type="AlphaFoldDB" id="A0A1Z5KPI6"/>
<dbReference type="OrthoDB" id="2020015at2759"/>